<evidence type="ECO:0000259" key="1">
    <source>
        <dbReference type="PROSITE" id="PS50404"/>
    </source>
</evidence>
<reference evidence="3 4" key="1">
    <citation type="journal article" date="2015" name="Genome Announc.">
        <title>Draft Genome Sequences of Marine Isolates of Thalassomonas viridans and Thalassomonas actiniarum.</title>
        <authorList>
            <person name="Olonade I."/>
            <person name="van Zyl L.J."/>
            <person name="Trindade M."/>
        </authorList>
    </citation>
    <scope>NUCLEOTIDE SEQUENCE [LARGE SCALE GENOMIC DNA]</scope>
    <source>
        <strain evidence="3 4">XOM25</strain>
    </source>
</reference>
<dbReference type="InterPro" id="IPR050213">
    <property type="entry name" value="GST_superfamily"/>
</dbReference>
<name>A0AAE9Z9V1_9GAMM</name>
<keyword evidence="4" id="KW-1185">Reference proteome</keyword>
<dbReference type="SUPFAM" id="SSF47616">
    <property type="entry name" value="GST C-terminal domain-like"/>
    <property type="match status" value="1"/>
</dbReference>
<dbReference type="PROSITE" id="PS50404">
    <property type="entry name" value="GST_NTER"/>
    <property type="match status" value="1"/>
</dbReference>
<dbReference type="Gene3D" id="3.40.30.10">
    <property type="entry name" value="Glutaredoxin"/>
    <property type="match status" value="1"/>
</dbReference>
<accession>A0AAE9Z9V1</accession>
<dbReference type="Gene3D" id="1.20.1050.10">
    <property type="match status" value="1"/>
</dbReference>
<evidence type="ECO:0000259" key="2">
    <source>
        <dbReference type="PROSITE" id="PS50405"/>
    </source>
</evidence>
<dbReference type="PANTHER" id="PTHR11571">
    <property type="entry name" value="GLUTATHIONE S-TRANSFERASE"/>
    <property type="match status" value="1"/>
</dbReference>
<dbReference type="GO" id="GO:0004364">
    <property type="term" value="F:glutathione transferase activity"/>
    <property type="evidence" value="ECO:0007669"/>
    <property type="project" value="TreeGrafter"/>
</dbReference>
<dbReference type="SFLD" id="SFLDG01205">
    <property type="entry name" value="AMPS.1"/>
    <property type="match status" value="1"/>
</dbReference>
<protein>
    <submittedName>
        <fullName evidence="3">Glutathione S-transferase family protein</fullName>
    </submittedName>
</protein>
<dbReference type="RefSeq" id="WP_044838698.1">
    <property type="nucleotide sequence ID" value="NZ_CP059733.1"/>
</dbReference>
<gene>
    <name evidence="3" type="ORF">SG34_014410</name>
</gene>
<dbReference type="PANTHER" id="PTHR11571:SF252">
    <property type="entry name" value="GLUTATHIONE S-TRANSFERASE"/>
    <property type="match status" value="1"/>
</dbReference>
<dbReference type="CDD" id="cd03039">
    <property type="entry name" value="GST_N_Sigma_like"/>
    <property type="match status" value="1"/>
</dbReference>
<dbReference type="Pfam" id="PF02798">
    <property type="entry name" value="GST_N"/>
    <property type="match status" value="1"/>
</dbReference>
<dbReference type="SFLD" id="SFLDS00019">
    <property type="entry name" value="Glutathione_Transferase_(cytos"/>
    <property type="match status" value="1"/>
</dbReference>
<organism evidence="3 4">
    <name type="scientific">Thalassomonas viridans</name>
    <dbReference type="NCBI Taxonomy" id="137584"/>
    <lineage>
        <taxon>Bacteria</taxon>
        <taxon>Pseudomonadati</taxon>
        <taxon>Pseudomonadota</taxon>
        <taxon>Gammaproteobacteria</taxon>
        <taxon>Alteromonadales</taxon>
        <taxon>Colwelliaceae</taxon>
        <taxon>Thalassomonas</taxon>
    </lineage>
</organism>
<evidence type="ECO:0000313" key="3">
    <source>
        <dbReference type="EMBL" id="WDE07973.1"/>
    </source>
</evidence>
<dbReference type="GO" id="GO:0006749">
    <property type="term" value="P:glutathione metabolic process"/>
    <property type="evidence" value="ECO:0007669"/>
    <property type="project" value="TreeGrafter"/>
</dbReference>
<dbReference type="Pfam" id="PF14497">
    <property type="entry name" value="GST_C_3"/>
    <property type="match status" value="1"/>
</dbReference>
<dbReference type="InterPro" id="IPR004045">
    <property type="entry name" value="Glutathione_S-Trfase_N"/>
</dbReference>
<dbReference type="AlphaFoldDB" id="A0AAE9Z9V1"/>
<dbReference type="EMBL" id="CP059733">
    <property type="protein sequence ID" value="WDE07973.1"/>
    <property type="molecule type" value="Genomic_DNA"/>
</dbReference>
<dbReference type="SFLD" id="SFLDG00363">
    <property type="entry name" value="AMPS_(cytGST):_Alpha-__Mu-__Pi"/>
    <property type="match status" value="1"/>
</dbReference>
<dbReference type="InterPro" id="IPR010987">
    <property type="entry name" value="Glutathione-S-Trfase_C-like"/>
</dbReference>
<feature type="domain" description="GST C-terminal" evidence="2">
    <location>
        <begin position="82"/>
        <end position="205"/>
    </location>
</feature>
<feature type="domain" description="GST N-terminal" evidence="1">
    <location>
        <begin position="2"/>
        <end position="80"/>
    </location>
</feature>
<proteinExistence type="predicted"/>
<dbReference type="Proteomes" id="UP000032352">
    <property type="component" value="Chromosome"/>
</dbReference>
<dbReference type="KEGG" id="tvd:SG34_014410"/>
<dbReference type="InterPro" id="IPR036249">
    <property type="entry name" value="Thioredoxin-like_sf"/>
</dbReference>
<dbReference type="SUPFAM" id="SSF52833">
    <property type="entry name" value="Thioredoxin-like"/>
    <property type="match status" value="1"/>
</dbReference>
<reference evidence="3 4" key="2">
    <citation type="journal article" date="2022" name="Mar. Drugs">
        <title>Bioassay-Guided Fractionation Leads to the Detection of Cholic Acid Generated by the Rare Thalassomonas sp.</title>
        <authorList>
            <person name="Pheiffer F."/>
            <person name="Schneider Y.K."/>
            <person name="Hansen E.H."/>
            <person name="Andersen J.H."/>
            <person name="Isaksson J."/>
            <person name="Busche T."/>
            <person name="R C."/>
            <person name="Kalinowski J."/>
            <person name="Zyl L.V."/>
            <person name="Trindade M."/>
        </authorList>
    </citation>
    <scope>NUCLEOTIDE SEQUENCE [LARGE SCALE GENOMIC DNA]</scope>
    <source>
        <strain evidence="3 4">XOM25</strain>
    </source>
</reference>
<evidence type="ECO:0000313" key="4">
    <source>
        <dbReference type="Proteomes" id="UP000032352"/>
    </source>
</evidence>
<dbReference type="InterPro" id="IPR036282">
    <property type="entry name" value="Glutathione-S-Trfase_C_sf"/>
</dbReference>
<dbReference type="InterPro" id="IPR040079">
    <property type="entry name" value="Glutathione_S-Trfase"/>
</dbReference>
<sequence>MSKMVLTYFDIDGGRGEAIRLALNIGGIDFEDERFPFSEFPVVREKTPLYQVPVILLDDRKVTQSNAILRYIGKQVDLYPRDNLQALLCDEILDAIEDATDKLVATFGLSGDELKSARQALVAGPLTLYLQWAEAKLAQGAGDYFIGNRLSIADLKAFVWTRALCSGILDHIPTDLVQNVAPKLHQHLEFIAALPPISQYYANRG</sequence>
<dbReference type="InterPro" id="IPR004046">
    <property type="entry name" value="GST_C"/>
</dbReference>
<dbReference type="PROSITE" id="PS50405">
    <property type="entry name" value="GST_CTER"/>
    <property type="match status" value="1"/>
</dbReference>